<feature type="transmembrane region" description="Helical" evidence="6">
    <location>
        <begin position="33"/>
        <end position="56"/>
    </location>
</feature>
<dbReference type="InterPro" id="IPR002528">
    <property type="entry name" value="MATE_fam"/>
</dbReference>
<evidence type="ECO:0000256" key="1">
    <source>
        <dbReference type="ARBA" id="ARBA00004141"/>
    </source>
</evidence>
<keyword evidence="3 6" id="KW-0812">Transmembrane</keyword>
<sequence length="591" mass="64284">MDNLESSQSSRKFCCNFPASSLFLQEMKKLCKYAVPITLTGMLVATMSIACVVFVGRLGERELAAVGLALSIFNVTGFSVMHGLLSTCITVFSQTYGSGNKFRMGIELQKALYITSICCVCCWGVFLSIEPLLLAIKINPLIAKMAAEYLVYMIPAIFFASVVSVLEKYIQSQNKMLPPVIIWAIVNTVNASLHYVLLFPLKTGIKGSAIAQSASYLCASILMLSYLYFSKLYKNTWNGYSHAMWYEWGSWLKLGIPGLAMIALKWWYFEIGLILVGIIGVTELAAQTLLININQTLYNLLSVGLGIACSIIVGQSLGAGEAAIPPVTLFAGLFLTCTGMSLAAVLLLALRWHVPKIFTADPKVIAIAAQCMPLLCVFLIFEGAVGVMGGAMRGAGLQPVGALTIFVCLYLLSAPLGFSLLIKSKLKLMGLWIGFATGLFLISTVYLILLLRTNWHKQIEQAAKRTKKQIEQTDSFNSIEILAISSEEESSIKKNDSDSNLIQETLETGSATEKEQSVGYIIVSRGLFTAGMVLVFVAGLILKLYIPLSDVFGIACLRKNGTFLWVPKANASDSISLGIFAANENCTIFTP</sequence>
<feature type="transmembrane region" description="Helical" evidence="6">
    <location>
        <begin position="274"/>
        <end position="291"/>
    </location>
</feature>
<reference evidence="7 8" key="1">
    <citation type="submission" date="2019-07" db="EMBL/GenBank/DDBJ databases">
        <authorList>
            <person name="Jastrzebski P J."/>
            <person name="Paukszto L."/>
            <person name="Jastrzebski P J."/>
        </authorList>
    </citation>
    <scope>NUCLEOTIDE SEQUENCE [LARGE SCALE GENOMIC DNA]</scope>
    <source>
        <strain evidence="7 8">WMS-il1</strain>
    </source>
</reference>
<evidence type="ECO:0000256" key="5">
    <source>
        <dbReference type="ARBA" id="ARBA00023136"/>
    </source>
</evidence>
<feature type="transmembrane region" description="Helical" evidence="6">
    <location>
        <begin position="68"/>
        <end position="92"/>
    </location>
</feature>
<evidence type="ECO:0000256" key="6">
    <source>
        <dbReference type="RuleBase" id="RU004914"/>
    </source>
</evidence>
<gene>
    <name evidence="7" type="ORF">WMSIL1_LOCUS13512</name>
</gene>
<name>A0A564Z8G0_HYMDI</name>
<dbReference type="GO" id="GO:1990961">
    <property type="term" value="P:xenobiotic detoxification by transmembrane export across the plasma membrane"/>
    <property type="evidence" value="ECO:0007669"/>
    <property type="project" value="InterPro"/>
</dbReference>
<organism evidence="7 8">
    <name type="scientific">Hymenolepis diminuta</name>
    <name type="common">Rat tapeworm</name>
    <dbReference type="NCBI Taxonomy" id="6216"/>
    <lineage>
        <taxon>Eukaryota</taxon>
        <taxon>Metazoa</taxon>
        <taxon>Spiralia</taxon>
        <taxon>Lophotrochozoa</taxon>
        <taxon>Platyhelminthes</taxon>
        <taxon>Cestoda</taxon>
        <taxon>Eucestoda</taxon>
        <taxon>Cyclophyllidea</taxon>
        <taxon>Hymenolepididae</taxon>
        <taxon>Hymenolepis</taxon>
    </lineage>
</organism>
<keyword evidence="8" id="KW-1185">Reference proteome</keyword>
<evidence type="ECO:0000256" key="4">
    <source>
        <dbReference type="ARBA" id="ARBA00022989"/>
    </source>
</evidence>
<feature type="transmembrane region" description="Helical" evidence="6">
    <location>
        <begin position="149"/>
        <end position="166"/>
    </location>
</feature>
<evidence type="ECO:0000256" key="3">
    <source>
        <dbReference type="ARBA" id="ARBA00022692"/>
    </source>
</evidence>
<dbReference type="PANTHER" id="PTHR11206">
    <property type="entry name" value="MULTIDRUG RESISTANCE PROTEIN"/>
    <property type="match status" value="1"/>
</dbReference>
<dbReference type="Proteomes" id="UP000321570">
    <property type="component" value="Unassembled WGS sequence"/>
</dbReference>
<dbReference type="InterPro" id="IPR045069">
    <property type="entry name" value="MATE_euk"/>
</dbReference>
<feature type="transmembrane region" description="Helical" evidence="6">
    <location>
        <begin position="178"/>
        <end position="197"/>
    </location>
</feature>
<feature type="transmembrane region" description="Helical" evidence="6">
    <location>
        <begin position="400"/>
        <end position="422"/>
    </location>
</feature>
<feature type="transmembrane region" description="Helical" evidence="6">
    <location>
        <begin position="429"/>
        <end position="449"/>
    </location>
</feature>
<accession>A0A564Z8G0</accession>
<dbReference type="AlphaFoldDB" id="A0A564Z8G0"/>
<keyword evidence="4 6" id="KW-1133">Transmembrane helix</keyword>
<dbReference type="NCBIfam" id="TIGR00797">
    <property type="entry name" value="matE"/>
    <property type="match status" value="1"/>
</dbReference>
<dbReference type="GO" id="GO:0015297">
    <property type="term" value="F:antiporter activity"/>
    <property type="evidence" value="ECO:0007669"/>
    <property type="project" value="InterPro"/>
</dbReference>
<feature type="transmembrane region" description="Helical" evidence="6">
    <location>
        <begin position="298"/>
        <end position="317"/>
    </location>
</feature>
<feature type="transmembrane region" description="Helical" evidence="6">
    <location>
        <begin position="364"/>
        <end position="388"/>
    </location>
</feature>
<proteinExistence type="inferred from homology"/>
<feature type="transmembrane region" description="Helical" evidence="6">
    <location>
        <begin position="329"/>
        <end position="352"/>
    </location>
</feature>
<dbReference type="Pfam" id="PF01554">
    <property type="entry name" value="MatE"/>
    <property type="match status" value="2"/>
</dbReference>
<evidence type="ECO:0000256" key="2">
    <source>
        <dbReference type="ARBA" id="ARBA00010199"/>
    </source>
</evidence>
<evidence type="ECO:0000313" key="7">
    <source>
        <dbReference type="EMBL" id="VUZ55712.1"/>
    </source>
</evidence>
<dbReference type="CDD" id="cd13132">
    <property type="entry name" value="MATE_eukaryotic"/>
    <property type="match status" value="1"/>
</dbReference>
<comment type="subcellular location">
    <subcellularLocation>
        <location evidence="1">Membrane</location>
        <topology evidence="1">Multi-pass membrane protein</topology>
    </subcellularLocation>
</comment>
<feature type="transmembrane region" description="Helical" evidence="6">
    <location>
        <begin position="209"/>
        <end position="229"/>
    </location>
</feature>
<feature type="transmembrane region" description="Helical" evidence="6">
    <location>
        <begin position="518"/>
        <end position="542"/>
    </location>
</feature>
<feature type="transmembrane region" description="Helical" evidence="6">
    <location>
        <begin position="112"/>
        <end position="129"/>
    </location>
</feature>
<dbReference type="EMBL" id="CABIJS010000697">
    <property type="protein sequence ID" value="VUZ55712.1"/>
    <property type="molecule type" value="Genomic_DNA"/>
</dbReference>
<feature type="transmembrane region" description="Helical" evidence="6">
    <location>
        <begin position="250"/>
        <end position="268"/>
    </location>
</feature>
<comment type="similarity">
    <text evidence="2 6">Belongs to the multi antimicrobial extrusion (MATE) (TC 2.A.66.1) family.</text>
</comment>
<dbReference type="GO" id="GO:0016020">
    <property type="term" value="C:membrane"/>
    <property type="evidence" value="ECO:0007669"/>
    <property type="project" value="UniProtKB-SubCell"/>
</dbReference>
<dbReference type="GO" id="GO:0042910">
    <property type="term" value="F:xenobiotic transmembrane transporter activity"/>
    <property type="evidence" value="ECO:0007669"/>
    <property type="project" value="InterPro"/>
</dbReference>
<protein>
    <recommendedName>
        <fullName evidence="6">Multidrug and toxin extrusion protein</fullName>
    </recommendedName>
</protein>
<keyword evidence="5 6" id="KW-0472">Membrane</keyword>
<evidence type="ECO:0000313" key="8">
    <source>
        <dbReference type="Proteomes" id="UP000321570"/>
    </source>
</evidence>